<evidence type="ECO:0000256" key="1">
    <source>
        <dbReference type="SAM" id="MobiDB-lite"/>
    </source>
</evidence>
<evidence type="ECO:0000313" key="2">
    <source>
        <dbReference type="EMBL" id="CBL23986.1"/>
    </source>
</evidence>
<gene>
    <name evidence="2" type="ORF">CK5_26980</name>
</gene>
<feature type="region of interest" description="Disordered" evidence="1">
    <location>
        <begin position="1"/>
        <end position="25"/>
    </location>
</feature>
<keyword evidence="3" id="KW-1185">Reference proteome</keyword>
<protein>
    <submittedName>
        <fullName evidence="2">Uncharacterized protein</fullName>
    </submittedName>
</protein>
<name>D4LT78_9FIRM</name>
<dbReference type="EMBL" id="FP929054">
    <property type="protein sequence ID" value="CBL23986.1"/>
    <property type="molecule type" value="Genomic_DNA"/>
</dbReference>
<dbReference type="AlphaFoldDB" id="D4LT78"/>
<organism evidence="2 3">
    <name type="scientific">Blautia obeum A2-162</name>
    <dbReference type="NCBI Taxonomy" id="657314"/>
    <lineage>
        <taxon>Bacteria</taxon>
        <taxon>Bacillati</taxon>
        <taxon>Bacillota</taxon>
        <taxon>Clostridia</taxon>
        <taxon>Lachnospirales</taxon>
        <taxon>Lachnospiraceae</taxon>
        <taxon>Blautia</taxon>
    </lineage>
</organism>
<feature type="compositionally biased region" description="Polar residues" evidence="1">
    <location>
        <begin position="15"/>
        <end position="25"/>
    </location>
</feature>
<reference evidence="2 3" key="2">
    <citation type="submission" date="2010-03" db="EMBL/GenBank/DDBJ databases">
        <authorList>
            <person name="Pajon A."/>
        </authorList>
    </citation>
    <scope>NUCLEOTIDE SEQUENCE [LARGE SCALE GENOMIC DNA]</scope>
    <source>
        <strain evidence="2 3">A2-162</strain>
    </source>
</reference>
<sequence length="44" mass="5119">MNKKSLLKKNEHRNSISSNDGNCTSINSECVYRICKWLIDCKED</sequence>
<dbReference type="Proteomes" id="UP000008955">
    <property type="component" value="Chromosome"/>
</dbReference>
<reference evidence="2 3" key="1">
    <citation type="submission" date="2010-03" db="EMBL/GenBank/DDBJ databases">
        <title>The genome sequence of Ruminococcus obeum A2-162.</title>
        <authorList>
            <consortium name="metaHIT consortium -- http://www.metahit.eu/"/>
            <person name="Pajon A."/>
            <person name="Turner K."/>
            <person name="Parkhill J."/>
            <person name="Duncan S."/>
            <person name="Flint H."/>
        </authorList>
    </citation>
    <scope>NUCLEOTIDE SEQUENCE [LARGE SCALE GENOMIC DNA]</scope>
    <source>
        <strain evidence="2 3">A2-162</strain>
    </source>
</reference>
<evidence type="ECO:0000313" key="3">
    <source>
        <dbReference type="Proteomes" id="UP000008955"/>
    </source>
</evidence>
<proteinExistence type="predicted"/>
<dbReference type="HOGENOM" id="CLU_3213123_0_0_9"/>
<dbReference type="KEGG" id="rob:CK5_26980"/>
<accession>D4LT78</accession>